<keyword evidence="14" id="KW-0255">Endonuclease</keyword>
<keyword evidence="7 12" id="KW-0411">Iron-sulfur</keyword>
<dbReference type="GO" id="GO:0006289">
    <property type="term" value="P:nucleotide-excision repair"/>
    <property type="evidence" value="ECO:0007669"/>
    <property type="project" value="TreeGrafter"/>
</dbReference>
<feature type="binding site" evidence="12">
    <location>
        <position position="196"/>
    </location>
    <ligand>
        <name>[4Fe-4S] cluster</name>
        <dbReference type="ChEBI" id="CHEBI:49883"/>
    </ligand>
</feature>
<dbReference type="EMBL" id="FRDJ01000002">
    <property type="protein sequence ID" value="SHN53632.1"/>
    <property type="molecule type" value="Genomic_DNA"/>
</dbReference>
<name>A0A1M7S5L9_FERGO</name>
<dbReference type="OrthoDB" id="9800977at2"/>
<evidence type="ECO:0000259" key="13">
    <source>
        <dbReference type="SMART" id="SM00478"/>
    </source>
</evidence>
<proteinExistence type="inferred from homology"/>
<evidence type="ECO:0000256" key="4">
    <source>
        <dbReference type="ARBA" id="ARBA00022763"/>
    </source>
</evidence>
<comment type="function">
    <text evidence="12">DNA repair enzyme that has both DNA N-glycosylase activity and AP-lyase activity. The DNA N-glycosylase activity releases various damaged pyrimidines from DNA by cleaving the N-glycosidic bond, leaving an AP (apurinic/apyrimidinic) site. The AP-lyase activity cleaves the phosphodiester bond 3' to the AP site by a beta-elimination, leaving a 3'-terminal unsaturated sugar and a product with a terminal 5'-phosphate.</text>
</comment>
<evidence type="ECO:0000256" key="2">
    <source>
        <dbReference type="ARBA" id="ARBA00022485"/>
    </source>
</evidence>
<evidence type="ECO:0000256" key="7">
    <source>
        <dbReference type="ARBA" id="ARBA00023014"/>
    </source>
</evidence>
<dbReference type="FunFam" id="1.10.340.30:FF:000001">
    <property type="entry name" value="Endonuclease III"/>
    <property type="match status" value="1"/>
</dbReference>
<dbReference type="SMART" id="SM00478">
    <property type="entry name" value="ENDO3c"/>
    <property type="match status" value="1"/>
</dbReference>
<comment type="catalytic activity">
    <reaction evidence="12">
        <text>2'-deoxyribonucleotide-(2'-deoxyribose 5'-phosphate)-2'-deoxyribonucleotide-DNA = a 3'-end 2'-deoxyribonucleotide-(2,3-dehydro-2,3-deoxyribose 5'-phosphate)-DNA + a 5'-end 5'-phospho-2'-deoxyribonucleoside-DNA + H(+)</text>
        <dbReference type="Rhea" id="RHEA:66592"/>
        <dbReference type="Rhea" id="RHEA-COMP:13180"/>
        <dbReference type="Rhea" id="RHEA-COMP:16897"/>
        <dbReference type="Rhea" id="RHEA-COMP:17067"/>
        <dbReference type="ChEBI" id="CHEBI:15378"/>
        <dbReference type="ChEBI" id="CHEBI:136412"/>
        <dbReference type="ChEBI" id="CHEBI:157695"/>
        <dbReference type="ChEBI" id="CHEBI:167181"/>
        <dbReference type="EC" id="4.2.99.18"/>
    </reaction>
</comment>
<dbReference type="InterPro" id="IPR000445">
    <property type="entry name" value="HhH_motif"/>
</dbReference>
<dbReference type="InterPro" id="IPR023170">
    <property type="entry name" value="HhH_base_excis_C"/>
</dbReference>
<dbReference type="Pfam" id="PF00633">
    <property type="entry name" value="HHH"/>
    <property type="match status" value="1"/>
</dbReference>
<keyword evidence="5 12" id="KW-0378">Hydrolase</keyword>
<dbReference type="SUPFAM" id="SSF48150">
    <property type="entry name" value="DNA-glycosylase"/>
    <property type="match status" value="1"/>
</dbReference>
<dbReference type="RefSeq" id="WP_072758024.1">
    <property type="nucleotide sequence ID" value="NZ_FRDJ01000002.1"/>
</dbReference>
<evidence type="ECO:0000256" key="6">
    <source>
        <dbReference type="ARBA" id="ARBA00023004"/>
    </source>
</evidence>
<dbReference type="GO" id="GO:0046872">
    <property type="term" value="F:metal ion binding"/>
    <property type="evidence" value="ECO:0007669"/>
    <property type="project" value="UniProtKB-KW"/>
</dbReference>
<dbReference type="PROSITE" id="PS00764">
    <property type="entry name" value="ENDONUCLEASE_III_1"/>
    <property type="match status" value="1"/>
</dbReference>
<keyword evidence="15" id="KW-1185">Reference proteome</keyword>
<feature type="binding site" evidence="12">
    <location>
        <position position="189"/>
    </location>
    <ligand>
        <name>[4Fe-4S] cluster</name>
        <dbReference type="ChEBI" id="CHEBI:49883"/>
    </ligand>
</feature>
<dbReference type="GO" id="GO:0000703">
    <property type="term" value="F:oxidized pyrimidine nucleobase lesion DNA N-glycosylase activity"/>
    <property type="evidence" value="ECO:0007669"/>
    <property type="project" value="TreeGrafter"/>
</dbReference>
<feature type="domain" description="HhH-GPD" evidence="13">
    <location>
        <begin position="40"/>
        <end position="187"/>
    </location>
</feature>
<dbReference type="HAMAP" id="MF_00942">
    <property type="entry name" value="Nth"/>
    <property type="match status" value="1"/>
</dbReference>
<protein>
    <recommendedName>
        <fullName evidence="12">Endonuclease III</fullName>
        <ecNumber evidence="12">4.2.99.18</ecNumber>
    </recommendedName>
    <alternativeName>
        <fullName evidence="12">DNA-(apurinic or apyrimidinic site) lyase</fullName>
    </alternativeName>
</protein>
<reference evidence="15" key="1">
    <citation type="submission" date="2016-12" db="EMBL/GenBank/DDBJ databases">
        <authorList>
            <person name="Varghese N."/>
            <person name="Submissions S."/>
        </authorList>
    </citation>
    <scope>NUCLEOTIDE SEQUENCE [LARGE SCALE GENOMIC DNA]</scope>
    <source>
        <strain evidence="15">DSM 13020</strain>
    </source>
</reference>
<evidence type="ECO:0000313" key="15">
    <source>
        <dbReference type="Proteomes" id="UP000184207"/>
    </source>
</evidence>
<dbReference type="InterPro" id="IPR004035">
    <property type="entry name" value="Endouclease-III_FeS-bd_BS"/>
</dbReference>
<keyword evidence="11 12" id="KW-0326">Glycosidase</keyword>
<dbReference type="InterPro" id="IPR004036">
    <property type="entry name" value="Endonuclease-III-like_CS2"/>
</dbReference>
<keyword evidence="6 12" id="KW-0408">Iron</keyword>
<evidence type="ECO:0000256" key="10">
    <source>
        <dbReference type="ARBA" id="ARBA00023239"/>
    </source>
</evidence>
<accession>A0A1M7S5L9</accession>
<evidence type="ECO:0000256" key="3">
    <source>
        <dbReference type="ARBA" id="ARBA00022723"/>
    </source>
</evidence>
<feature type="binding site" evidence="12">
    <location>
        <position position="205"/>
    </location>
    <ligand>
        <name>[4Fe-4S] cluster</name>
        <dbReference type="ChEBI" id="CHEBI:49883"/>
    </ligand>
</feature>
<dbReference type="GO" id="GO:0140078">
    <property type="term" value="F:class I DNA-(apurinic or apyrimidinic site) endonuclease activity"/>
    <property type="evidence" value="ECO:0007669"/>
    <property type="project" value="UniProtKB-EC"/>
</dbReference>
<dbReference type="Proteomes" id="UP000184207">
    <property type="component" value="Unassembled WGS sequence"/>
</dbReference>
<comment type="cofactor">
    <cofactor evidence="12">
        <name>[4Fe-4S] cluster</name>
        <dbReference type="ChEBI" id="CHEBI:49883"/>
    </cofactor>
    <text evidence="12">Binds 1 [4Fe-4S] cluster.</text>
</comment>
<dbReference type="InterPro" id="IPR005759">
    <property type="entry name" value="Nth"/>
</dbReference>
<dbReference type="FunFam" id="1.10.1670.10:FF:000001">
    <property type="entry name" value="Endonuclease III"/>
    <property type="match status" value="1"/>
</dbReference>
<evidence type="ECO:0000256" key="8">
    <source>
        <dbReference type="ARBA" id="ARBA00023125"/>
    </source>
</evidence>
<dbReference type="PANTHER" id="PTHR43286">
    <property type="entry name" value="ENDONUCLEASE III-LIKE PROTEIN 1"/>
    <property type="match status" value="1"/>
</dbReference>
<feature type="binding site" evidence="12">
    <location>
        <position position="199"/>
    </location>
    <ligand>
        <name>[4Fe-4S] cluster</name>
        <dbReference type="ChEBI" id="CHEBI:49883"/>
    </ligand>
</feature>
<dbReference type="SMART" id="SM00525">
    <property type="entry name" value="FES"/>
    <property type="match status" value="1"/>
</dbReference>
<dbReference type="Gene3D" id="1.10.340.30">
    <property type="entry name" value="Hypothetical protein, domain 2"/>
    <property type="match status" value="1"/>
</dbReference>
<organism evidence="14 15">
    <name type="scientific">Fervidobacterium gondwanense DSM 13020</name>
    <dbReference type="NCBI Taxonomy" id="1121883"/>
    <lineage>
        <taxon>Bacteria</taxon>
        <taxon>Thermotogati</taxon>
        <taxon>Thermotogota</taxon>
        <taxon>Thermotogae</taxon>
        <taxon>Thermotogales</taxon>
        <taxon>Fervidobacteriaceae</taxon>
        <taxon>Fervidobacterium</taxon>
    </lineage>
</organism>
<keyword evidence="2 12" id="KW-0004">4Fe-4S</keyword>
<evidence type="ECO:0000256" key="9">
    <source>
        <dbReference type="ARBA" id="ARBA00023204"/>
    </source>
</evidence>
<dbReference type="InterPro" id="IPR011257">
    <property type="entry name" value="DNA_glycosylase"/>
</dbReference>
<gene>
    <name evidence="12" type="primary">nth</name>
    <name evidence="14" type="ORF">SAMN02745226_00508</name>
</gene>
<dbReference type="InterPro" id="IPR003265">
    <property type="entry name" value="HhH-GPD_domain"/>
</dbReference>
<comment type="similarity">
    <text evidence="1 12">Belongs to the Nth/MutY family.</text>
</comment>
<keyword evidence="8 12" id="KW-0238">DNA-binding</keyword>
<evidence type="ECO:0000256" key="5">
    <source>
        <dbReference type="ARBA" id="ARBA00022801"/>
    </source>
</evidence>
<dbReference type="Pfam" id="PF00730">
    <property type="entry name" value="HhH-GPD"/>
    <property type="match status" value="1"/>
</dbReference>
<keyword evidence="4 12" id="KW-0227">DNA damage</keyword>
<sequence>MKRRSLNCKDFNMLSKLIIEHFPRPHSETDPYKVLITTILSQRSRDENTNVAAKQLFEVYNNIEILANLNPTQLYDLIKPAGLYKEKAERIVQVSRIILEEYNGVVPDTLEKLLRLPGVGRKTANIVLYVGFGRPALAVDTHVHRISNRLGWVNTKRPEDTEEQLTKILDPELWGPINGSMVEFGKNICKPVSPKCEICFLKDCCRYYSELKR</sequence>
<keyword evidence="9 12" id="KW-0234">DNA repair</keyword>
<evidence type="ECO:0000313" key="14">
    <source>
        <dbReference type="EMBL" id="SHN53632.1"/>
    </source>
</evidence>
<dbReference type="CDD" id="cd00056">
    <property type="entry name" value="ENDO3c"/>
    <property type="match status" value="1"/>
</dbReference>
<keyword evidence="3 12" id="KW-0479">Metal-binding</keyword>
<dbReference type="PIRSF" id="PIRSF001435">
    <property type="entry name" value="Nth"/>
    <property type="match status" value="1"/>
</dbReference>
<dbReference type="AlphaFoldDB" id="A0A1M7S5L9"/>
<dbReference type="STRING" id="1121883.SAMN02745226_00508"/>
<dbReference type="EC" id="4.2.99.18" evidence="12"/>
<dbReference type="GO" id="GO:0006285">
    <property type="term" value="P:base-excision repair, AP site formation"/>
    <property type="evidence" value="ECO:0007669"/>
    <property type="project" value="TreeGrafter"/>
</dbReference>
<dbReference type="PANTHER" id="PTHR43286:SF1">
    <property type="entry name" value="ENDONUCLEASE III-LIKE PROTEIN 1"/>
    <property type="match status" value="1"/>
</dbReference>
<dbReference type="InterPro" id="IPR003651">
    <property type="entry name" value="Endonuclease3_FeS-loop_motif"/>
</dbReference>
<keyword evidence="14" id="KW-0540">Nuclease</keyword>
<evidence type="ECO:0000256" key="1">
    <source>
        <dbReference type="ARBA" id="ARBA00008343"/>
    </source>
</evidence>
<evidence type="ECO:0000256" key="12">
    <source>
        <dbReference type="HAMAP-Rule" id="MF_00942"/>
    </source>
</evidence>
<dbReference type="GO" id="GO:0003677">
    <property type="term" value="F:DNA binding"/>
    <property type="evidence" value="ECO:0007669"/>
    <property type="project" value="UniProtKB-UniRule"/>
</dbReference>
<evidence type="ECO:0000256" key="11">
    <source>
        <dbReference type="ARBA" id="ARBA00023295"/>
    </source>
</evidence>
<dbReference type="PROSITE" id="PS01155">
    <property type="entry name" value="ENDONUCLEASE_III_2"/>
    <property type="match status" value="1"/>
</dbReference>
<keyword evidence="10 12" id="KW-0456">Lyase</keyword>
<dbReference type="GO" id="GO:0051539">
    <property type="term" value="F:4 iron, 4 sulfur cluster binding"/>
    <property type="evidence" value="ECO:0007669"/>
    <property type="project" value="UniProtKB-UniRule"/>
</dbReference>
<dbReference type="Gene3D" id="1.10.1670.10">
    <property type="entry name" value="Helix-hairpin-Helix base-excision DNA repair enzymes (C-terminal)"/>
    <property type="match status" value="1"/>
</dbReference>